<proteinExistence type="predicted"/>
<name>A0A8S5QDT8_9VIRU</name>
<feature type="compositionally biased region" description="Polar residues" evidence="1">
    <location>
        <begin position="300"/>
        <end position="318"/>
    </location>
</feature>
<evidence type="ECO:0000313" key="2">
    <source>
        <dbReference type="EMBL" id="DAE17423.1"/>
    </source>
</evidence>
<evidence type="ECO:0000256" key="1">
    <source>
        <dbReference type="SAM" id="MobiDB-lite"/>
    </source>
</evidence>
<keyword evidence="2" id="KW-0378">Hydrolase</keyword>
<sequence>MENYKNLLCKTKANDVDEKGVVTVAVNGIGVKDSQDDISMPGSFNKTLKENFNRMRWFLNHRTDQLLGVPLSGEEKENNLVMVGQINLKKQMGRDTLEDYKLYAENGRTLEHSIGVKAIKRDEADRRKVKEWFMGEYSTLTAWGSNPQTFLVDIKSATNEQVKEAIEFIRKSFHFRYSDERLNAYDMQLNLMLKALSGAPIVTCPHCGYEFNYDDVPEVTYSQQVLELAAQYHRWITEDIVREEMNKLTPQIREQVIAILDTQKMLDVKSMDNISNYVRCPHCWARVYRSNAVIKDESTDTSPKGSNEPSNDTQTPPTGANEVTIDTEKAADTSTFFHTLNDCFVEQ</sequence>
<keyword evidence="2" id="KW-0645">Protease</keyword>
<dbReference type="EMBL" id="BK015640">
    <property type="protein sequence ID" value="DAE17423.1"/>
    <property type="molecule type" value="Genomic_DNA"/>
</dbReference>
<organism evidence="2">
    <name type="scientific">Phage sp. ctSLR2</name>
    <dbReference type="NCBI Taxonomy" id="2825796"/>
    <lineage>
        <taxon>Viruses</taxon>
    </lineage>
</organism>
<accession>A0A8S5QDT8</accession>
<reference evidence="2" key="1">
    <citation type="journal article" date="2021" name="Proc. Natl. Acad. Sci. U.S.A.">
        <title>A Catalog of Tens of Thousands of Viruses from Human Metagenomes Reveals Hidden Associations with Chronic Diseases.</title>
        <authorList>
            <person name="Tisza M.J."/>
            <person name="Buck C.B."/>
        </authorList>
    </citation>
    <scope>NUCLEOTIDE SEQUENCE</scope>
    <source>
        <strain evidence="2">CtSLR2</strain>
    </source>
</reference>
<protein>
    <submittedName>
        <fullName evidence="2">Prohead serine protease</fullName>
    </submittedName>
</protein>
<dbReference type="GO" id="GO:0008233">
    <property type="term" value="F:peptidase activity"/>
    <property type="evidence" value="ECO:0007669"/>
    <property type="project" value="UniProtKB-KW"/>
</dbReference>
<feature type="region of interest" description="Disordered" evidence="1">
    <location>
        <begin position="296"/>
        <end position="321"/>
    </location>
</feature>
<dbReference type="GO" id="GO:0006508">
    <property type="term" value="P:proteolysis"/>
    <property type="evidence" value="ECO:0007669"/>
    <property type="project" value="UniProtKB-KW"/>
</dbReference>